<evidence type="ECO:0000313" key="3">
    <source>
        <dbReference type="Proteomes" id="UP001604277"/>
    </source>
</evidence>
<dbReference type="PANTHER" id="PTHR37720:SF2">
    <property type="entry name" value="OS10G0481400 PROTEIN"/>
    <property type="match status" value="1"/>
</dbReference>
<evidence type="ECO:0000313" key="2">
    <source>
        <dbReference type="EMBL" id="KAL2457182.1"/>
    </source>
</evidence>
<dbReference type="EMBL" id="JBFOLJ010000044">
    <property type="protein sequence ID" value="KAL2457182.1"/>
    <property type="molecule type" value="Genomic_DNA"/>
</dbReference>
<protein>
    <submittedName>
        <fullName evidence="2">Uncharacterized protein</fullName>
    </submittedName>
</protein>
<organism evidence="2 3">
    <name type="scientific">Forsythia ovata</name>
    <dbReference type="NCBI Taxonomy" id="205694"/>
    <lineage>
        <taxon>Eukaryota</taxon>
        <taxon>Viridiplantae</taxon>
        <taxon>Streptophyta</taxon>
        <taxon>Embryophyta</taxon>
        <taxon>Tracheophyta</taxon>
        <taxon>Spermatophyta</taxon>
        <taxon>Magnoliopsida</taxon>
        <taxon>eudicotyledons</taxon>
        <taxon>Gunneridae</taxon>
        <taxon>Pentapetalae</taxon>
        <taxon>asterids</taxon>
        <taxon>lamiids</taxon>
        <taxon>Lamiales</taxon>
        <taxon>Oleaceae</taxon>
        <taxon>Forsythieae</taxon>
        <taxon>Forsythia</taxon>
    </lineage>
</organism>
<dbReference type="Proteomes" id="UP001604277">
    <property type="component" value="Unassembled WGS sequence"/>
</dbReference>
<comment type="caution">
    <text evidence="2">The sequence shown here is derived from an EMBL/GenBank/DDBJ whole genome shotgun (WGS) entry which is preliminary data.</text>
</comment>
<dbReference type="AlphaFoldDB" id="A0ABD1NZY9"/>
<feature type="region of interest" description="Disordered" evidence="1">
    <location>
        <begin position="78"/>
        <end position="103"/>
    </location>
</feature>
<accession>A0ABD1NZY9</accession>
<dbReference type="PANTHER" id="PTHR37720">
    <property type="entry name" value="OS10G0481400 PROTEIN"/>
    <property type="match status" value="1"/>
</dbReference>
<reference evidence="3" key="1">
    <citation type="submission" date="2024-07" db="EMBL/GenBank/DDBJ databases">
        <title>Two chromosome-level genome assemblies of Korean endemic species Abeliophyllum distichum and Forsythia ovata (Oleaceae).</title>
        <authorList>
            <person name="Jang H."/>
        </authorList>
    </citation>
    <scope>NUCLEOTIDE SEQUENCE [LARGE SCALE GENOMIC DNA]</scope>
</reference>
<sequence length="103" mass="12045">MTEVVIFQQRKSIYESISQTQSQPHEPIFGRRSREELAHIWNKAVNKTLRPSFMLSLLGTDPSVTYGANKLDKMEYQNMTPKEADSLRNSRGQKMLRRRNQSM</sequence>
<name>A0ABD1NZY9_9LAMI</name>
<keyword evidence="3" id="KW-1185">Reference proteome</keyword>
<feature type="compositionally biased region" description="Basic residues" evidence="1">
    <location>
        <begin position="94"/>
        <end position="103"/>
    </location>
</feature>
<gene>
    <name evidence="2" type="ORF">Fot_56429</name>
</gene>
<evidence type="ECO:0000256" key="1">
    <source>
        <dbReference type="SAM" id="MobiDB-lite"/>
    </source>
</evidence>
<proteinExistence type="predicted"/>